<accession>A0A0G2HX33</accession>
<dbReference type="OrthoDB" id="1708389at2759"/>
<dbReference type="InterPro" id="IPR021709">
    <property type="entry name" value="DUF3292"/>
</dbReference>
<feature type="region of interest" description="Disordered" evidence="1">
    <location>
        <begin position="249"/>
        <end position="300"/>
    </location>
</feature>
<dbReference type="EMBL" id="LCZI01001135">
    <property type="protein sequence ID" value="KKZ62340.1"/>
    <property type="molecule type" value="Genomic_DNA"/>
</dbReference>
<organism evidence="3 4">
    <name type="scientific">[Emmonsia] crescens</name>
    <dbReference type="NCBI Taxonomy" id="73230"/>
    <lineage>
        <taxon>Eukaryota</taxon>
        <taxon>Fungi</taxon>
        <taxon>Dikarya</taxon>
        <taxon>Ascomycota</taxon>
        <taxon>Pezizomycotina</taxon>
        <taxon>Eurotiomycetes</taxon>
        <taxon>Eurotiomycetidae</taxon>
        <taxon>Onygenales</taxon>
        <taxon>Ajellomycetaceae</taxon>
        <taxon>Emergomyces</taxon>
    </lineage>
</organism>
<feature type="compositionally biased region" description="Basic and acidic residues" evidence="1">
    <location>
        <begin position="7"/>
        <end position="18"/>
    </location>
</feature>
<gene>
    <name evidence="3" type="ORF">EMCG_03258</name>
</gene>
<protein>
    <submittedName>
        <fullName evidence="3">Uncharacterized protein</fullName>
    </submittedName>
</protein>
<feature type="transmembrane region" description="Helical" evidence="2">
    <location>
        <begin position="157"/>
        <end position="182"/>
    </location>
</feature>
<proteinExistence type="predicted"/>
<evidence type="ECO:0000313" key="3">
    <source>
        <dbReference type="EMBL" id="KKZ62340.1"/>
    </source>
</evidence>
<dbReference type="Proteomes" id="UP000034164">
    <property type="component" value="Unassembled WGS sequence"/>
</dbReference>
<dbReference type="PANTHER" id="PTHR38694:SF1">
    <property type="entry name" value="PEROXIN DOMAIN-CONTAINING PROTEIN"/>
    <property type="match status" value="1"/>
</dbReference>
<feature type="compositionally biased region" description="Basic and acidic residues" evidence="1">
    <location>
        <begin position="468"/>
        <end position="482"/>
    </location>
</feature>
<feature type="compositionally biased region" description="Polar residues" evidence="1">
    <location>
        <begin position="19"/>
        <end position="29"/>
    </location>
</feature>
<keyword evidence="2" id="KW-0472">Membrane</keyword>
<sequence length="670" mass="73616">MAIMDSIMEHEHDTDHQKATQQVPTTKNASFAEIEHGSGEKVTQKAAQTNKRADSDPRGRSPQSADESPVKGLSNEDLWMLLRRFDKQISHVRAIPALPPCDFDLYRSENEAFSPDTLRATIERFYATVVIGLTSFAKHLARLRSWKETRRTAVFCAVYFAAWLLDLMVPAFFSMLLVLVLYPSSRELLFPPAPISLVDSESGGIQAPKAGVLGSKDTITGAPENFKGEAVEQEASNLVSGASRLALESAAGKHEQDEPADTSKGISSSMPDPTNIASKSADAATAAGGNIPGEEHDKTKEPMMEIIQEKAMQIMGVIGDISDTYERFSNALSPKPPFTSSWPRIRIALLSSLAAATLLLPSDILIKTITFLVGFSLFGGPVIAPALKLLEHFDLRRLLLQANPILRGVPTNAQLTLTLLRIGEAKGDPLSPPPVSLEPKTSEPISITEEEIPLGSSDHEIKSALSRDSSEDERKSQVEAKPEKKKWTSSIAKFFRGAVAAGVETELTFDRTKAAMGSLTSKQRLGILRKKQPFPQPGLATMFEARYKGQKGAVVIPTFPFCSSEEPPLLYFTTEPRLELEGYSIENGKQKRTALFSIPINEIKELKKTSGMGWKEKLLVGWSEPDKEVIDGLVIVGRSPDQQYQLTAIRRRNVLFDRLIAMTRTSWESC</sequence>
<dbReference type="PANTHER" id="PTHR38694">
    <property type="entry name" value="CONSERVED EXPRESSED PROTEIN"/>
    <property type="match status" value="1"/>
</dbReference>
<evidence type="ECO:0000256" key="2">
    <source>
        <dbReference type="SAM" id="Phobius"/>
    </source>
</evidence>
<feature type="compositionally biased region" description="Polar residues" evidence="1">
    <location>
        <begin position="264"/>
        <end position="276"/>
    </location>
</feature>
<feature type="region of interest" description="Disordered" evidence="1">
    <location>
        <begin position="463"/>
        <end position="482"/>
    </location>
</feature>
<keyword evidence="2" id="KW-0812">Transmembrane</keyword>
<feature type="region of interest" description="Disordered" evidence="1">
    <location>
        <begin position="1"/>
        <end position="71"/>
    </location>
</feature>
<feature type="compositionally biased region" description="Low complexity" evidence="1">
    <location>
        <begin position="277"/>
        <end position="287"/>
    </location>
</feature>
<feature type="compositionally biased region" description="Basic and acidic residues" evidence="1">
    <location>
        <begin position="33"/>
        <end position="43"/>
    </location>
</feature>
<dbReference type="VEuPathDB" id="FungiDB:EMCG_03258"/>
<dbReference type="AlphaFoldDB" id="A0A0G2HX33"/>
<dbReference type="Pfam" id="PF11696">
    <property type="entry name" value="DUF3292"/>
    <property type="match status" value="1"/>
</dbReference>
<reference evidence="4" key="1">
    <citation type="journal article" date="2015" name="PLoS Genet.">
        <title>The dynamic genome and transcriptome of the human fungal pathogen Blastomyces and close relative Emmonsia.</title>
        <authorList>
            <person name="Munoz J.F."/>
            <person name="Gauthier G.M."/>
            <person name="Desjardins C.A."/>
            <person name="Gallo J.E."/>
            <person name="Holder J."/>
            <person name="Sullivan T.D."/>
            <person name="Marty A.J."/>
            <person name="Carmen J.C."/>
            <person name="Chen Z."/>
            <person name="Ding L."/>
            <person name="Gujja S."/>
            <person name="Magrini V."/>
            <person name="Misas E."/>
            <person name="Mitreva M."/>
            <person name="Priest M."/>
            <person name="Saif S."/>
            <person name="Whiston E.A."/>
            <person name="Young S."/>
            <person name="Zeng Q."/>
            <person name="Goldman W.E."/>
            <person name="Mardis E.R."/>
            <person name="Taylor J.W."/>
            <person name="McEwen J.G."/>
            <person name="Clay O.K."/>
            <person name="Klein B.S."/>
            <person name="Cuomo C.A."/>
        </authorList>
    </citation>
    <scope>NUCLEOTIDE SEQUENCE [LARGE SCALE GENOMIC DNA]</scope>
    <source>
        <strain evidence="4">UAMH 3008</strain>
    </source>
</reference>
<evidence type="ECO:0000256" key="1">
    <source>
        <dbReference type="SAM" id="MobiDB-lite"/>
    </source>
</evidence>
<comment type="caution">
    <text evidence="3">The sequence shown here is derived from an EMBL/GenBank/DDBJ whole genome shotgun (WGS) entry which is preliminary data.</text>
</comment>
<name>A0A0G2HX33_9EURO</name>
<keyword evidence="2" id="KW-1133">Transmembrane helix</keyword>
<evidence type="ECO:0000313" key="4">
    <source>
        <dbReference type="Proteomes" id="UP000034164"/>
    </source>
</evidence>